<dbReference type="Proteomes" id="UP000189704">
    <property type="component" value="Unplaced"/>
</dbReference>
<name>A0A3Q0E0X7_CARSF</name>
<protein>
    <submittedName>
        <fullName evidence="2">MHC class II transactivator-like</fullName>
    </submittedName>
</protein>
<reference evidence="2" key="1">
    <citation type="submission" date="2025-08" db="UniProtKB">
        <authorList>
            <consortium name="RefSeq"/>
        </authorList>
    </citation>
    <scope>IDENTIFICATION</scope>
</reference>
<dbReference type="KEGG" id="csyr:110595958"/>
<organism evidence="1 2">
    <name type="scientific">Carlito syrichta</name>
    <name type="common">Philippine tarsier</name>
    <name type="synonym">Tarsius syrichta</name>
    <dbReference type="NCBI Taxonomy" id="1868482"/>
    <lineage>
        <taxon>Eukaryota</taxon>
        <taxon>Metazoa</taxon>
        <taxon>Chordata</taxon>
        <taxon>Craniata</taxon>
        <taxon>Vertebrata</taxon>
        <taxon>Euteleostomi</taxon>
        <taxon>Mammalia</taxon>
        <taxon>Eutheria</taxon>
        <taxon>Euarchontoglires</taxon>
        <taxon>Primates</taxon>
        <taxon>Haplorrhini</taxon>
        <taxon>Tarsiiformes</taxon>
        <taxon>Tarsiidae</taxon>
        <taxon>Carlito</taxon>
    </lineage>
</organism>
<dbReference type="GeneID" id="110595958"/>
<dbReference type="RefSeq" id="XP_021569989.1">
    <property type="nucleotide sequence ID" value="XM_021714314.1"/>
</dbReference>
<gene>
    <name evidence="2" type="primary">LOC110595958</name>
</gene>
<dbReference type="OrthoDB" id="9791305at2759"/>
<proteinExistence type="predicted"/>
<evidence type="ECO:0000313" key="1">
    <source>
        <dbReference type="Proteomes" id="UP000189704"/>
    </source>
</evidence>
<evidence type="ECO:0000313" key="2">
    <source>
        <dbReference type="RefSeq" id="XP_021569989.1"/>
    </source>
</evidence>
<accession>A0A3Q0E0X7</accession>
<dbReference type="AlphaFoldDB" id="A0A3Q0E0X7"/>
<sequence length="166" mass="18277">MNCFQAILPHIRGLLSSCGPGQVQALLDNLLDEALLSREYHSALLREPDDEALARKISLTLLEKEDLDSAFRGWFWSGSQAPTAERGPSHRDHGGFWKAEMWLSERSQAVAHLLPDLFSLEPEPAPIWGVSFAPWKEMCGRGGPLSFTLGCFSVHAQPASQPASPL</sequence>
<keyword evidence="1" id="KW-1185">Reference proteome</keyword>